<accession>A0A6I3X831</accession>
<dbReference type="OrthoDB" id="9922605at2"/>
<evidence type="ECO:0000313" key="2">
    <source>
        <dbReference type="Proteomes" id="UP000431684"/>
    </source>
</evidence>
<protein>
    <submittedName>
        <fullName evidence="1">Uncharacterized protein</fullName>
    </submittedName>
</protein>
<dbReference type="RefSeq" id="WP_155708822.1">
    <property type="nucleotide sequence ID" value="NZ_BMWU01000009.1"/>
</dbReference>
<dbReference type="AlphaFoldDB" id="A0A6I3X831"/>
<comment type="caution">
    <text evidence="1">The sequence shown here is derived from an EMBL/GenBank/DDBJ whole genome shotgun (WGS) entry which is preliminary data.</text>
</comment>
<evidence type="ECO:0000313" key="1">
    <source>
        <dbReference type="EMBL" id="MUI12944.1"/>
    </source>
</evidence>
<reference evidence="1 2" key="1">
    <citation type="submission" date="2019-11" db="EMBL/GenBank/DDBJ databases">
        <title>Draft Genome Sequences of Six Type Strains of the Genus Massilia.</title>
        <authorList>
            <person name="Miess H."/>
            <person name="Frediansyah A."/>
            <person name="Goeker M."/>
            <person name="Gross H."/>
        </authorList>
    </citation>
    <scope>NUCLEOTIDE SEQUENCE [LARGE SCALE GENOMIC DNA]</scope>
    <source>
        <strain evidence="1 2">DSM 17513</strain>
    </source>
</reference>
<dbReference type="Proteomes" id="UP000431684">
    <property type="component" value="Unassembled WGS sequence"/>
</dbReference>
<organism evidence="1 2">
    <name type="scientific">Pseudoduganella dura</name>
    <dbReference type="NCBI Taxonomy" id="321982"/>
    <lineage>
        <taxon>Bacteria</taxon>
        <taxon>Pseudomonadati</taxon>
        <taxon>Pseudomonadota</taxon>
        <taxon>Betaproteobacteria</taxon>
        <taxon>Burkholderiales</taxon>
        <taxon>Oxalobacteraceae</taxon>
        <taxon>Telluria group</taxon>
        <taxon>Pseudoduganella</taxon>
    </lineage>
</organism>
<dbReference type="EMBL" id="WNWM01000002">
    <property type="protein sequence ID" value="MUI12944.1"/>
    <property type="molecule type" value="Genomic_DNA"/>
</dbReference>
<name>A0A6I3X831_9BURK</name>
<sequence>MNGLTDIAKQQNTGFSFFEFIVSLFHLELRDKLSDQQQDREEAAYTWGL</sequence>
<gene>
    <name evidence="1" type="ORF">GJV26_10805</name>
</gene>
<proteinExistence type="predicted"/>
<keyword evidence="2" id="KW-1185">Reference proteome</keyword>